<dbReference type="SUPFAM" id="SSF54427">
    <property type="entry name" value="NTF2-like"/>
    <property type="match status" value="1"/>
</dbReference>
<proteinExistence type="predicted"/>
<dbReference type="EMBL" id="FOQZ01000003">
    <property type="protein sequence ID" value="SFI61553.1"/>
    <property type="molecule type" value="Genomic_DNA"/>
</dbReference>
<dbReference type="AlphaFoldDB" id="A0A7Z7D0G0"/>
<dbReference type="InterPro" id="IPR027843">
    <property type="entry name" value="DUF4440"/>
</dbReference>
<sequence>MNADEALRLAASLEERRIDALVQGDWAEIERLYSDDLTYVHSIGLRETKEQHLTLLRSGALVYHRISIQLDSAVASAATVWATGSTTSELTGGGTTRQLTSFVSVLWQNDDARWRLRAFQATAAVTANPITIEESEIA</sequence>
<dbReference type="RefSeq" id="WP_051526338.1">
    <property type="nucleotide sequence ID" value="NZ_FOQZ01000003.1"/>
</dbReference>
<comment type="caution">
    <text evidence="2">The sequence shown here is derived from an EMBL/GenBank/DDBJ whole genome shotgun (WGS) entry which is preliminary data.</text>
</comment>
<gene>
    <name evidence="2" type="ORF">SAMN04487751_2401</name>
</gene>
<feature type="domain" description="DUF4440" evidence="1">
    <location>
        <begin position="12"/>
        <end position="116"/>
    </location>
</feature>
<evidence type="ECO:0000313" key="3">
    <source>
        <dbReference type="Proteomes" id="UP000198702"/>
    </source>
</evidence>
<name>A0A7Z7D0G0_9MICO</name>
<evidence type="ECO:0000259" key="1">
    <source>
        <dbReference type="Pfam" id="PF14534"/>
    </source>
</evidence>
<reference evidence="2 3" key="1">
    <citation type="submission" date="2016-10" db="EMBL/GenBank/DDBJ databases">
        <authorList>
            <person name="Varghese N."/>
            <person name="Submissions S."/>
        </authorList>
    </citation>
    <scope>NUCLEOTIDE SEQUENCE [LARGE SCALE GENOMIC DNA]</scope>
    <source>
        <strain evidence="2 3">UNC380MFSha3.1</strain>
    </source>
</reference>
<dbReference type="InterPro" id="IPR032710">
    <property type="entry name" value="NTF2-like_dom_sf"/>
</dbReference>
<dbReference type="Gene3D" id="3.10.450.50">
    <property type="match status" value="1"/>
</dbReference>
<organism evidence="2 3">
    <name type="scientific">Microbacterium saccharophilum</name>
    <dbReference type="NCBI Taxonomy" id="1213358"/>
    <lineage>
        <taxon>Bacteria</taxon>
        <taxon>Bacillati</taxon>
        <taxon>Actinomycetota</taxon>
        <taxon>Actinomycetes</taxon>
        <taxon>Micrococcales</taxon>
        <taxon>Microbacteriaceae</taxon>
        <taxon>Microbacterium</taxon>
    </lineage>
</organism>
<evidence type="ECO:0000313" key="2">
    <source>
        <dbReference type="EMBL" id="SFI61553.1"/>
    </source>
</evidence>
<accession>A0A7Z7D0G0</accession>
<dbReference type="Pfam" id="PF14534">
    <property type="entry name" value="DUF4440"/>
    <property type="match status" value="1"/>
</dbReference>
<dbReference type="Proteomes" id="UP000198702">
    <property type="component" value="Unassembled WGS sequence"/>
</dbReference>
<protein>
    <recommendedName>
        <fullName evidence="1">DUF4440 domain-containing protein</fullName>
    </recommendedName>
</protein>